<dbReference type="InterPro" id="IPR011234">
    <property type="entry name" value="Fumarylacetoacetase-like_C"/>
</dbReference>
<proteinExistence type="inferred from homology"/>
<dbReference type="eggNOG" id="COG0179">
    <property type="taxonomic scope" value="Bacteria"/>
</dbReference>
<dbReference type="RefSeq" id="WP_015862928.1">
    <property type="nucleotide sequence ID" value="NC_012796.1"/>
</dbReference>
<evidence type="ECO:0000256" key="2">
    <source>
        <dbReference type="ARBA" id="ARBA00022723"/>
    </source>
</evidence>
<dbReference type="AlphaFoldDB" id="C4XQS4"/>
<organism evidence="4 5">
    <name type="scientific">Solidesulfovibrio magneticus (strain ATCC 700980 / DSM 13731 / RS-1)</name>
    <name type="common">Desulfovibrio magneticus</name>
    <dbReference type="NCBI Taxonomy" id="573370"/>
    <lineage>
        <taxon>Bacteria</taxon>
        <taxon>Pseudomonadati</taxon>
        <taxon>Thermodesulfobacteriota</taxon>
        <taxon>Desulfovibrionia</taxon>
        <taxon>Desulfovibrionales</taxon>
        <taxon>Desulfovibrionaceae</taxon>
        <taxon>Solidesulfovibrio</taxon>
    </lineage>
</organism>
<dbReference type="HOGENOM" id="CLU_028458_3_0_7"/>
<dbReference type="GO" id="GO:0009072">
    <property type="term" value="P:aromatic amino acid metabolic process"/>
    <property type="evidence" value="ECO:0007669"/>
    <property type="project" value="InterPro"/>
</dbReference>
<dbReference type="GO" id="GO:0004334">
    <property type="term" value="F:fumarylacetoacetase activity"/>
    <property type="evidence" value="ECO:0007669"/>
    <property type="project" value="InterPro"/>
</dbReference>
<gene>
    <name evidence="4" type="ordered locus">DMR_43170</name>
</gene>
<dbReference type="GO" id="GO:0046872">
    <property type="term" value="F:metal ion binding"/>
    <property type="evidence" value="ECO:0007669"/>
    <property type="project" value="UniProtKB-KW"/>
</dbReference>
<name>C4XQS4_SOLM1</name>
<dbReference type="Pfam" id="PF01557">
    <property type="entry name" value="FAA_hydrolase"/>
    <property type="match status" value="1"/>
</dbReference>
<feature type="domain" description="Fumarylacetoacetase-like C-terminal" evidence="3">
    <location>
        <begin position="79"/>
        <end position="285"/>
    </location>
</feature>
<comment type="similarity">
    <text evidence="1">Belongs to the FAH family.</text>
</comment>
<dbReference type="PANTHER" id="PTHR42796">
    <property type="entry name" value="FUMARYLACETOACETATE HYDROLASE DOMAIN-CONTAINING PROTEIN 2A-RELATED"/>
    <property type="match status" value="1"/>
</dbReference>
<evidence type="ECO:0000313" key="5">
    <source>
        <dbReference type="Proteomes" id="UP000009071"/>
    </source>
</evidence>
<protein>
    <submittedName>
        <fullName evidence="4">Fumarylacetoacetate hydrolase family protein</fullName>
    </submittedName>
</protein>
<dbReference type="PANTHER" id="PTHR42796:SF4">
    <property type="entry name" value="FUMARYLACETOACETATE HYDROLASE DOMAIN-CONTAINING PROTEIN 2A"/>
    <property type="match status" value="1"/>
</dbReference>
<dbReference type="SUPFAM" id="SSF63433">
    <property type="entry name" value="Fumarylacetoacetate hydrolase, FAH, N-terminal domain"/>
    <property type="match status" value="1"/>
</dbReference>
<dbReference type="InterPro" id="IPR051121">
    <property type="entry name" value="FAH"/>
</dbReference>
<accession>C4XQS4</accession>
<dbReference type="Proteomes" id="UP000009071">
    <property type="component" value="Chromosome"/>
</dbReference>
<sequence length="291" mass="31172">MRLVSFAQNDGPRLGVRLGDVLIDLSQLDDSLPRDMIAFLAGGQEAFDAVRTAADNAPPAAQMRFSSAKLLPVVPRPGKIICVGLNYVDHAVEISPRNLPDHPTFFARLASTLVAHNEPLLRPMVSTKLDFEGELAVIIGKPGRLIPKNQALAHVGGYALFNEGSVRDYQFRTSQWFLGKNFDGTGAFGPELCTPDELPPGASGLLLCTRVNGELVQEATTTDMLFPVPALIAALSEAMTLQPGDVIVTGTPSGVGFARKPPRYLKPGDVCEIELESYGVLRNPVADALGE</sequence>
<evidence type="ECO:0000313" key="4">
    <source>
        <dbReference type="EMBL" id="BAH77808.1"/>
    </source>
</evidence>
<evidence type="ECO:0000259" key="3">
    <source>
        <dbReference type="Pfam" id="PF01557"/>
    </source>
</evidence>
<dbReference type="InterPro" id="IPR036462">
    <property type="entry name" value="Fumarylacetoacetase_N_sf"/>
</dbReference>
<dbReference type="InterPro" id="IPR036663">
    <property type="entry name" value="Fumarylacetoacetase_C_sf"/>
</dbReference>
<keyword evidence="4" id="KW-0378">Hydrolase</keyword>
<evidence type="ECO:0000256" key="1">
    <source>
        <dbReference type="ARBA" id="ARBA00010211"/>
    </source>
</evidence>
<dbReference type="FunFam" id="3.90.850.10:FF:000002">
    <property type="entry name" value="2-hydroxyhepta-2,4-diene-1,7-dioate isomerase"/>
    <property type="match status" value="1"/>
</dbReference>
<dbReference type="KEGG" id="dma:DMR_43170"/>
<keyword evidence="5" id="KW-1185">Reference proteome</keyword>
<dbReference type="SUPFAM" id="SSF56529">
    <property type="entry name" value="FAH"/>
    <property type="match status" value="1"/>
</dbReference>
<dbReference type="STRING" id="573370.DMR_43170"/>
<dbReference type="GO" id="GO:0016853">
    <property type="term" value="F:isomerase activity"/>
    <property type="evidence" value="ECO:0007669"/>
    <property type="project" value="UniProtKB-ARBA"/>
</dbReference>
<dbReference type="OrthoDB" id="5197601at2"/>
<reference evidence="4 5" key="1">
    <citation type="journal article" date="2009" name="Genome Res.">
        <title>Whole genome sequence of Desulfovibrio magneticus strain RS-1 revealed common gene clusters in magnetotactic bacteria.</title>
        <authorList>
            <person name="Nakazawa H."/>
            <person name="Arakaki A."/>
            <person name="Narita-Yamada S."/>
            <person name="Yashiro I."/>
            <person name="Jinno K."/>
            <person name="Aoki N."/>
            <person name="Tsuruyama A."/>
            <person name="Okamura Y."/>
            <person name="Tanikawa S."/>
            <person name="Fujita N."/>
            <person name="Takeyama H."/>
            <person name="Matsunaga T."/>
        </authorList>
    </citation>
    <scope>NUCLEOTIDE SEQUENCE [LARGE SCALE GENOMIC DNA]</scope>
    <source>
        <strain evidence="5">ATCC 700980 / DSM 13731 / RS-1</strain>
    </source>
</reference>
<dbReference type="Gene3D" id="3.90.850.10">
    <property type="entry name" value="Fumarylacetoacetase-like, C-terminal domain"/>
    <property type="match status" value="1"/>
</dbReference>
<keyword evidence="2" id="KW-0479">Metal-binding</keyword>
<dbReference type="EMBL" id="AP010904">
    <property type="protein sequence ID" value="BAH77808.1"/>
    <property type="molecule type" value="Genomic_DNA"/>
</dbReference>